<dbReference type="KEGG" id="dsl:Dacsa_1376"/>
<dbReference type="AlphaFoldDB" id="K9YUP1"/>
<dbReference type="InterPro" id="IPR011042">
    <property type="entry name" value="6-blade_b-propeller_TolB-like"/>
</dbReference>
<feature type="transmembrane region" description="Helical" evidence="1">
    <location>
        <begin position="12"/>
        <end position="30"/>
    </location>
</feature>
<evidence type="ECO:0000313" key="2">
    <source>
        <dbReference type="EMBL" id="AFZ50070.1"/>
    </source>
</evidence>
<dbReference type="OrthoDB" id="475437at2"/>
<proteinExistence type="predicted"/>
<protein>
    <recommendedName>
        <fullName evidence="4">SbsA Ig-like domain-containing protein</fullName>
    </recommendedName>
</protein>
<keyword evidence="3" id="KW-1185">Reference proteome</keyword>
<name>K9YUP1_DACS8</name>
<keyword evidence="1" id="KW-0812">Transmembrane</keyword>
<dbReference type="HOGENOM" id="CLU_545948_0_0_3"/>
<accession>K9YUP1</accession>
<dbReference type="EMBL" id="CP003944">
    <property type="protein sequence ID" value="AFZ50070.1"/>
    <property type="molecule type" value="Genomic_DNA"/>
</dbReference>
<dbReference type="PATRIC" id="fig|13035.3.peg.1546"/>
<dbReference type="eggNOG" id="COG0823">
    <property type="taxonomic scope" value="Bacteria"/>
</dbReference>
<dbReference type="Proteomes" id="UP000010482">
    <property type="component" value="Chromosome"/>
</dbReference>
<dbReference type="Gene3D" id="2.120.10.30">
    <property type="entry name" value="TolB, C-terminal domain"/>
    <property type="match status" value="1"/>
</dbReference>
<dbReference type="Gene3D" id="2.60.40.3710">
    <property type="match status" value="1"/>
</dbReference>
<evidence type="ECO:0008006" key="4">
    <source>
        <dbReference type="Google" id="ProtNLM"/>
    </source>
</evidence>
<dbReference type="STRING" id="13035.Dacsa_1376"/>
<keyword evidence="1" id="KW-1133">Transmembrane helix</keyword>
<sequence length="496" mass="55569">MAISHKLKPIDRAAITVIILLSFVLMGLLLSEKVCGTDCWFKAKANVREFSWEGQKISAEDRGFILNFSRPMNRESVENNLKIEPQLPGKISWSGKRMAYTLDNPAPYGTEYKISILGAKETLGSEIKPFQETFRTRDRAFVYIGVNGEEKGRLILYNLTQQEKTILTPPRLVVNRFFSYPDRSKILFGGTSRENWEQGKLDQKLYTVTTGINKTENPSGKIELILDNKTYQILEFELSPDGEKIVVRRGKKEASGLGEISLWVIENQASPQKLETATGGDFIIPPDSKTVAIAQGQGVALISLEKDSNPSNFLPQYGQVLTFSPDGTAAAMVNFNTQDTEKQYIRSLYLVTNRNVEKNLLNTNGSILSCEFNPTVTHIYCLLTELIEGEQYQEKPYLVSINLETAAVTPLLTLPEYRDVKMSLSPDGLALLFDQIMTVRETSETTVKTLRSDSGEAIIGSRLWLLVPTPTLTKDPNQKPQLEELPISGLSPFWLP</sequence>
<evidence type="ECO:0000313" key="3">
    <source>
        <dbReference type="Proteomes" id="UP000010482"/>
    </source>
</evidence>
<dbReference type="RefSeq" id="WP_015229075.1">
    <property type="nucleotide sequence ID" value="NC_019780.1"/>
</dbReference>
<reference evidence="2" key="1">
    <citation type="submission" date="2012-04" db="EMBL/GenBank/DDBJ databases">
        <title>Finished genome of Dactylococcopsis salina PCC 8305.</title>
        <authorList>
            <consortium name="US DOE Joint Genome Institute"/>
            <person name="Gugger M."/>
            <person name="Coursin T."/>
            <person name="Rippka R."/>
            <person name="Tandeau De Marsac N."/>
            <person name="Huntemann M."/>
            <person name="Wei C.-L."/>
            <person name="Han J."/>
            <person name="Detter J.C."/>
            <person name="Han C."/>
            <person name="Tapia R."/>
            <person name="Daligault H."/>
            <person name="Chen A."/>
            <person name="Krypides N."/>
            <person name="Mavromatis K."/>
            <person name="Markowitz V."/>
            <person name="Szeto E."/>
            <person name="Ivanova N."/>
            <person name="Ovchinnikova G."/>
            <person name="Pagani I."/>
            <person name="Pati A."/>
            <person name="Goodwin L."/>
            <person name="Peters L."/>
            <person name="Pitluck S."/>
            <person name="Woyke T."/>
            <person name="Kerfeld C."/>
        </authorList>
    </citation>
    <scope>NUCLEOTIDE SEQUENCE [LARGE SCALE GENOMIC DNA]</scope>
    <source>
        <strain evidence="2">PCC 8305</strain>
    </source>
</reference>
<keyword evidence="1" id="KW-0472">Membrane</keyword>
<organism evidence="2 3">
    <name type="scientific">Dactylococcopsis salina (strain PCC 8305)</name>
    <name type="common">Myxobactron salinum</name>
    <dbReference type="NCBI Taxonomy" id="13035"/>
    <lineage>
        <taxon>Bacteria</taxon>
        <taxon>Bacillati</taxon>
        <taxon>Cyanobacteriota</taxon>
        <taxon>Cyanophyceae</taxon>
        <taxon>Nodosilineales</taxon>
        <taxon>Cymatolegaceae</taxon>
        <taxon>Dactylococcopsis</taxon>
    </lineage>
</organism>
<dbReference type="SUPFAM" id="SSF82171">
    <property type="entry name" value="DPP6 N-terminal domain-like"/>
    <property type="match status" value="2"/>
</dbReference>
<gene>
    <name evidence="2" type="ORF">Dacsa_1376</name>
</gene>
<evidence type="ECO:0000256" key="1">
    <source>
        <dbReference type="SAM" id="Phobius"/>
    </source>
</evidence>